<dbReference type="WBParaSite" id="OFLC_0000684601-mRNA-1">
    <property type="protein sequence ID" value="OFLC_0000684601-mRNA-1"/>
    <property type="gene ID" value="OFLC_0000684601"/>
</dbReference>
<dbReference type="GO" id="GO:0007030">
    <property type="term" value="P:Golgi organization"/>
    <property type="evidence" value="ECO:0007669"/>
    <property type="project" value="TreeGrafter"/>
</dbReference>
<dbReference type="PANTHER" id="PTHR24016:SF0">
    <property type="entry name" value="CONSERVED OLIGOMERIC GOLGI COMPLEX SUBUNIT 4"/>
    <property type="match status" value="1"/>
</dbReference>
<dbReference type="EMBL" id="UZAJ01006764">
    <property type="protein sequence ID" value="VDO48106.1"/>
    <property type="molecule type" value="Genomic_DNA"/>
</dbReference>
<reference evidence="2 3" key="2">
    <citation type="submission" date="2018-11" db="EMBL/GenBank/DDBJ databases">
        <authorList>
            <consortium name="Pathogen Informatics"/>
        </authorList>
    </citation>
    <scope>NUCLEOTIDE SEQUENCE [LARGE SCALE GENOMIC DNA]</scope>
</reference>
<keyword evidence="3" id="KW-1185">Reference proteome</keyword>
<evidence type="ECO:0000259" key="1">
    <source>
        <dbReference type="SMART" id="SM00762"/>
    </source>
</evidence>
<gene>
    <name evidence="2" type="ORF">OFLC_LOCUS6848</name>
</gene>
<evidence type="ECO:0000313" key="4">
    <source>
        <dbReference type="WBParaSite" id="OFLC_0000684601-mRNA-1"/>
    </source>
</evidence>
<dbReference type="Pfam" id="PF08318">
    <property type="entry name" value="COG4_m"/>
    <property type="match status" value="2"/>
</dbReference>
<dbReference type="AlphaFoldDB" id="A0A183HH85"/>
<feature type="domain" description="COG4 transport protein middle alpha-helical bundle" evidence="1">
    <location>
        <begin position="1"/>
        <end position="217"/>
    </location>
</feature>
<name>A0A183HH85_9BILA</name>
<dbReference type="STRING" id="387005.A0A183HH85"/>
<dbReference type="InterPro" id="IPR048682">
    <property type="entry name" value="COG4"/>
</dbReference>
<dbReference type="InterPro" id="IPR013167">
    <property type="entry name" value="COG4_M"/>
</dbReference>
<dbReference type="Proteomes" id="UP000267606">
    <property type="component" value="Unassembled WGS sequence"/>
</dbReference>
<dbReference type="PANTHER" id="PTHR24016">
    <property type="entry name" value="CONSERVED OLIGOMERIC GOLGI COMPLEX SUBUNIT 4"/>
    <property type="match status" value="1"/>
</dbReference>
<protein>
    <submittedName>
        <fullName evidence="4">Conserved oligomeric Golgi complex subunit 4</fullName>
    </submittedName>
</protein>
<dbReference type="GO" id="GO:0017119">
    <property type="term" value="C:Golgi transport complex"/>
    <property type="evidence" value="ECO:0007669"/>
    <property type="project" value="TreeGrafter"/>
</dbReference>
<evidence type="ECO:0000313" key="2">
    <source>
        <dbReference type="EMBL" id="VDO48106.1"/>
    </source>
</evidence>
<accession>A0A183HH85</accession>
<dbReference type="GO" id="GO:0006890">
    <property type="term" value="P:retrograde vesicle-mediated transport, Golgi to endoplasmic reticulum"/>
    <property type="evidence" value="ECO:0007669"/>
    <property type="project" value="TreeGrafter"/>
</dbReference>
<evidence type="ECO:0000313" key="3">
    <source>
        <dbReference type="Proteomes" id="UP000267606"/>
    </source>
</evidence>
<organism evidence="4">
    <name type="scientific">Onchocerca flexuosa</name>
    <dbReference type="NCBI Taxonomy" id="387005"/>
    <lineage>
        <taxon>Eukaryota</taxon>
        <taxon>Metazoa</taxon>
        <taxon>Ecdysozoa</taxon>
        <taxon>Nematoda</taxon>
        <taxon>Chromadorea</taxon>
        <taxon>Rhabditida</taxon>
        <taxon>Spirurina</taxon>
        <taxon>Spiruromorpha</taxon>
        <taxon>Filarioidea</taxon>
        <taxon>Onchocercidae</taxon>
        <taxon>Onchocerca</taxon>
    </lineage>
</organism>
<sequence length="228" mass="26815">MLAGGTDDKRINVLYADALTMLFEGIAREIQVYEPLINSSYGPDKLLSLIEILQSIDDLSYSLDKIDALELDVLLSEVTLMHTRTHLYWRYLKRRLNVANMKTDEQLNELDENQMTDESKRLFEEGRAKQKRERSQKLDDLVLRSEYSAMFGLFQNLRFQELLGQYVLMEQFYMTESVAKAMTMDLKEIDSLTRYEANCFSEFLPNFFLLNVIKRLYFINITLCSIMF</sequence>
<reference evidence="4" key="1">
    <citation type="submission" date="2016-06" db="UniProtKB">
        <authorList>
            <consortium name="WormBaseParasite"/>
        </authorList>
    </citation>
    <scope>IDENTIFICATION</scope>
</reference>
<dbReference type="SMART" id="SM00762">
    <property type="entry name" value="Cog4"/>
    <property type="match status" value="1"/>
</dbReference>
<proteinExistence type="predicted"/>